<protein>
    <submittedName>
        <fullName evidence="2">Uncharacterized protein</fullName>
    </submittedName>
</protein>
<organism evidence="2 3">
    <name type="scientific">Xiamenia xianingshaonis</name>
    <dbReference type="NCBI Taxonomy" id="2682776"/>
    <lineage>
        <taxon>Bacteria</taxon>
        <taxon>Bacillati</taxon>
        <taxon>Actinomycetota</taxon>
        <taxon>Coriobacteriia</taxon>
        <taxon>Eggerthellales</taxon>
        <taxon>Eggerthellaceae</taxon>
        <taxon>Xiamenia</taxon>
    </lineage>
</organism>
<gene>
    <name evidence="2" type="ORF">GMI68_01710</name>
</gene>
<feature type="region of interest" description="Disordered" evidence="1">
    <location>
        <begin position="1"/>
        <end position="41"/>
    </location>
</feature>
<proteinExistence type="predicted"/>
<name>A0ABX0IHI4_9ACTN</name>
<dbReference type="RefSeq" id="WP_166338398.1">
    <property type="nucleotide sequence ID" value="NZ_WPCR01000002.1"/>
</dbReference>
<evidence type="ECO:0000313" key="3">
    <source>
        <dbReference type="Proteomes" id="UP000636394"/>
    </source>
</evidence>
<dbReference type="Proteomes" id="UP000636394">
    <property type="component" value="Unassembled WGS sequence"/>
</dbReference>
<evidence type="ECO:0000256" key="1">
    <source>
        <dbReference type="SAM" id="MobiDB-lite"/>
    </source>
</evidence>
<feature type="compositionally biased region" description="Basic and acidic residues" evidence="1">
    <location>
        <begin position="20"/>
        <end position="30"/>
    </location>
</feature>
<accession>A0ABX0IHI4</accession>
<reference evidence="2 3" key="1">
    <citation type="submission" date="2019-11" db="EMBL/GenBank/DDBJ databases">
        <title>Eggerthellaceae novel genus isolated from the rectal contents of marmort.</title>
        <authorList>
            <person name="Zhang G."/>
        </authorList>
    </citation>
    <scope>NUCLEOTIDE SEQUENCE [LARGE SCALE GENOMIC DNA]</scope>
    <source>
        <strain evidence="3">zg-886</strain>
    </source>
</reference>
<comment type="caution">
    <text evidence="2">The sequence shown here is derived from an EMBL/GenBank/DDBJ whole genome shotgun (WGS) entry which is preliminary data.</text>
</comment>
<dbReference type="EMBL" id="WPCR01000002">
    <property type="protein sequence ID" value="NHM13497.1"/>
    <property type="molecule type" value="Genomic_DNA"/>
</dbReference>
<evidence type="ECO:0000313" key="2">
    <source>
        <dbReference type="EMBL" id="NHM13497.1"/>
    </source>
</evidence>
<keyword evidence="3" id="KW-1185">Reference proteome</keyword>
<sequence>MAQADDASKRSRRGGTSRPTTRDNDFEHRPTTPTCTNPNIRPIIHNSFIFREIYRNFSLGGANRGQNGHDFAIRHVCVANPLHGKMMNICSIKEKETRGETGNLNAAVTRGRCRRSTKDPCKTARKSPPKAVARAGALRRQRTLNNRKTRGQKLGGGVFNSPISATVISDFARMTRLRYGFVFL</sequence>